<dbReference type="KEGG" id="xtr:116406767"/>
<feature type="region of interest" description="Disordered" evidence="4">
    <location>
        <begin position="205"/>
        <end position="230"/>
    </location>
</feature>
<dbReference type="OrthoDB" id="9898605at2759"/>
<keyword evidence="6" id="KW-1185">Reference proteome</keyword>
<keyword evidence="5" id="KW-0472">Membrane</keyword>
<dbReference type="AGR" id="Xenbase:XB-GENE-29091951"/>
<dbReference type="Pfam" id="PF01291">
    <property type="entry name" value="LIF_OSM"/>
    <property type="match status" value="1"/>
</dbReference>
<evidence type="ECO:0000256" key="2">
    <source>
        <dbReference type="ARBA" id="ARBA00022514"/>
    </source>
</evidence>
<dbReference type="GeneID" id="116406767"/>
<protein>
    <submittedName>
        <fullName evidence="7">Uncharacterized protein LOC116406767</fullName>
    </submittedName>
</protein>
<sequence length="230" mass="26137">MVGSYRNCGLSAGVIFGLLIFYIFQAECSLKPFRICELGVLNQSVSQAHIMVFQAKDLYNISVYQQEFQETGLCNTPVAWLSIPNITRLPSSKMLQKINQSLHTFLGAFKVLNKCRVENEFFSKLQETKKSISALQSNIFSALCNKRTTFQIPKSIAIPEADGVFDEKLQCCQVLKTYMDFMVGVESGLQRLREETARKMALLQHNKVSTGQQEEGKRSKISFKRQKNQK</sequence>
<reference evidence="7" key="1">
    <citation type="submission" date="2025-08" db="UniProtKB">
        <authorList>
            <consortium name="RefSeq"/>
        </authorList>
    </citation>
    <scope>IDENTIFICATION</scope>
    <source>
        <strain evidence="7">Nigerian</strain>
        <tissue evidence="7">Liver and blood</tissue>
    </source>
</reference>
<dbReference type="InterPro" id="IPR001581">
    <property type="entry name" value="Leukemia_IF/oncostatin"/>
</dbReference>
<evidence type="ECO:0000313" key="7">
    <source>
        <dbReference type="RefSeq" id="XP_031747511.1"/>
    </source>
</evidence>
<evidence type="ECO:0000256" key="3">
    <source>
        <dbReference type="ARBA" id="ARBA00022525"/>
    </source>
</evidence>
<dbReference type="InterPro" id="IPR009079">
    <property type="entry name" value="4_helix_cytokine-like_core"/>
</dbReference>
<keyword evidence="5" id="KW-1133">Transmembrane helix</keyword>
<gene>
    <name evidence="7 8" type="primary">LOC116406767</name>
</gene>
<feature type="compositionally biased region" description="Basic residues" evidence="4">
    <location>
        <begin position="219"/>
        <end position="230"/>
    </location>
</feature>
<name>A0A8J1ISP7_XENTR</name>
<dbReference type="OMA" id="FRICELG"/>
<dbReference type="GO" id="GO:0005125">
    <property type="term" value="F:cytokine activity"/>
    <property type="evidence" value="ECO:0007669"/>
    <property type="project" value="UniProtKB-KW"/>
</dbReference>
<dbReference type="SUPFAM" id="SSF47266">
    <property type="entry name" value="4-helical cytokines"/>
    <property type="match status" value="1"/>
</dbReference>
<evidence type="ECO:0000313" key="6">
    <source>
        <dbReference type="Proteomes" id="UP000008143"/>
    </source>
</evidence>
<dbReference type="RefSeq" id="XP_031747511.1">
    <property type="nucleotide sequence ID" value="XM_031891651.1"/>
</dbReference>
<dbReference type="GO" id="GO:0005615">
    <property type="term" value="C:extracellular space"/>
    <property type="evidence" value="ECO:0007669"/>
    <property type="project" value="UniProtKB-KW"/>
</dbReference>
<dbReference type="AlphaFoldDB" id="A0A8J1ISP7"/>
<feature type="transmembrane region" description="Helical" evidence="5">
    <location>
        <begin position="7"/>
        <end position="24"/>
    </location>
</feature>
<keyword evidence="5" id="KW-0812">Transmembrane</keyword>
<evidence type="ECO:0000256" key="1">
    <source>
        <dbReference type="ARBA" id="ARBA00004613"/>
    </source>
</evidence>
<accession>A0A8J1ISP7</accession>
<evidence type="ECO:0000256" key="4">
    <source>
        <dbReference type="SAM" id="MobiDB-lite"/>
    </source>
</evidence>
<organism evidence="6 7">
    <name type="scientific">Xenopus tropicalis</name>
    <name type="common">Western clawed frog</name>
    <name type="synonym">Silurana tropicalis</name>
    <dbReference type="NCBI Taxonomy" id="8364"/>
    <lineage>
        <taxon>Eukaryota</taxon>
        <taxon>Metazoa</taxon>
        <taxon>Chordata</taxon>
        <taxon>Craniata</taxon>
        <taxon>Vertebrata</taxon>
        <taxon>Euteleostomi</taxon>
        <taxon>Amphibia</taxon>
        <taxon>Batrachia</taxon>
        <taxon>Anura</taxon>
        <taxon>Pipoidea</taxon>
        <taxon>Pipidae</taxon>
        <taxon>Xenopodinae</taxon>
        <taxon>Xenopus</taxon>
        <taxon>Silurana</taxon>
    </lineage>
</organism>
<keyword evidence="3" id="KW-0964">Secreted</keyword>
<proteinExistence type="predicted"/>
<dbReference type="Gene3D" id="1.20.1250.10">
    <property type="match status" value="1"/>
</dbReference>
<dbReference type="GO" id="GO:0006955">
    <property type="term" value="P:immune response"/>
    <property type="evidence" value="ECO:0007669"/>
    <property type="project" value="InterPro"/>
</dbReference>
<comment type="subcellular location">
    <subcellularLocation>
        <location evidence="1">Secreted</location>
    </subcellularLocation>
</comment>
<keyword evidence="2" id="KW-0202">Cytokine</keyword>
<dbReference type="Xenbase" id="XB-GENE-29091951">
    <property type="gene designation" value="LOC116406767"/>
</dbReference>
<evidence type="ECO:0000256" key="5">
    <source>
        <dbReference type="SAM" id="Phobius"/>
    </source>
</evidence>
<dbReference type="Proteomes" id="UP000008143">
    <property type="component" value="Chromosome 1"/>
</dbReference>
<evidence type="ECO:0000313" key="8">
    <source>
        <dbReference type="Xenbase" id="XB-GENE-29091951"/>
    </source>
</evidence>